<name>A0ABW3KR99_9FLAO</name>
<dbReference type="Gene3D" id="1.20.1440.60">
    <property type="entry name" value="23S rRNA-intervening sequence"/>
    <property type="match status" value="1"/>
</dbReference>
<comment type="caution">
    <text evidence="1">The sequence shown here is derived from an EMBL/GenBank/DDBJ whole genome shotgun (WGS) entry which is preliminary data.</text>
</comment>
<dbReference type="CDD" id="cd16377">
    <property type="entry name" value="23S_rRNA_IVP_like"/>
    <property type="match status" value="1"/>
</dbReference>
<reference evidence="2" key="1">
    <citation type="journal article" date="2019" name="Int. J. Syst. Evol. Microbiol.">
        <title>The Global Catalogue of Microorganisms (GCM) 10K type strain sequencing project: providing services to taxonomists for standard genome sequencing and annotation.</title>
        <authorList>
            <consortium name="The Broad Institute Genomics Platform"/>
            <consortium name="The Broad Institute Genome Sequencing Center for Infectious Disease"/>
            <person name="Wu L."/>
            <person name="Ma J."/>
        </authorList>
    </citation>
    <scope>NUCLEOTIDE SEQUENCE [LARGE SCALE GENOMIC DNA]</scope>
    <source>
        <strain evidence="2">CCUG 56098</strain>
    </source>
</reference>
<dbReference type="InterPro" id="IPR012657">
    <property type="entry name" value="23S_rRNA-intervening_sequence"/>
</dbReference>
<dbReference type="RefSeq" id="WP_386119424.1">
    <property type="nucleotide sequence ID" value="NZ_JBHTKM010000063.1"/>
</dbReference>
<accession>A0ABW3KR99</accession>
<evidence type="ECO:0000313" key="2">
    <source>
        <dbReference type="Proteomes" id="UP001597086"/>
    </source>
</evidence>
<dbReference type="NCBIfam" id="TIGR02436">
    <property type="entry name" value="four helix bundle protein"/>
    <property type="match status" value="1"/>
</dbReference>
<dbReference type="Pfam" id="PF05635">
    <property type="entry name" value="23S_rRNA_IVP"/>
    <property type="match status" value="1"/>
</dbReference>
<dbReference type="SUPFAM" id="SSF158446">
    <property type="entry name" value="IVS-encoded protein-like"/>
    <property type="match status" value="1"/>
</dbReference>
<dbReference type="InterPro" id="IPR036583">
    <property type="entry name" value="23S_rRNA_IVS_sf"/>
</dbReference>
<proteinExistence type="predicted"/>
<dbReference type="NCBIfam" id="NF008911">
    <property type="entry name" value="PRK12275.1-2"/>
    <property type="match status" value="1"/>
</dbReference>
<dbReference type="PANTHER" id="PTHR38471:SF2">
    <property type="entry name" value="FOUR HELIX BUNDLE PROTEIN"/>
    <property type="match status" value="1"/>
</dbReference>
<evidence type="ECO:0000313" key="1">
    <source>
        <dbReference type="EMBL" id="MFD1016355.1"/>
    </source>
</evidence>
<sequence>MNLVEDIYKCSQSFPSEEVYGLTAQVRRAAVSIPSNIAEGAGRKGNKEFIQFLYIALGSLAEVETQVLLAKRLKYIDDIQNLTENIERLTKLIYGLIRFLKTK</sequence>
<dbReference type="EMBL" id="JBHTKM010000063">
    <property type="protein sequence ID" value="MFD1016355.1"/>
    <property type="molecule type" value="Genomic_DNA"/>
</dbReference>
<dbReference type="PANTHER" id="PTHR38471">
    <property type="entry name" value="FOUR HELIX BUNDLE PROTEIN"/>
    <property type="match status" value="1"/>
</dbReference>
<dbReference type="Proteomes" id="UP001597086">
    <property type="component" value="Unassembled WGS sequence"/>
</dbReference>
<organism evidence="1 2">
    <name type="scientific">Winogradskyella rapida</name>
    <dbReference type="NCBI Taxonomy" id="549701"/>
    <lineage>
        <taxon>Bacteria</taxon>
        <taxon>Pseudomonadati</taxon>
        <taxon>Bacteroidota</taxon>
        <taxon>Flavobacteriia</taxon>
        <taxon>Flavobacteriales</taxon>
        <taxon>Flavobacteriaceae</taxon>
        <taxon>Winogradskyella</taxon>
    </lineage>
</organism>
<protein>
    <submittedName>
        <fullName evidence="1">Four helix bundle protein</fullName>
    </submittedName>
</protein>
<gene>
    <name evidence="1" type="ORF">ACFQ13_10520</name>
</gene>
<keyword evidence="2" id="KW-1185">Reference proteome</keyword>